<dbReference type="Pfam" id="PF22029">
    <property type="entry name" value="PhyR_sigma2"/>
    <property type="match status" value="1"/>
</dbReference>
<dbReference type="GO" id="GO:0000160">
    <property type="term" value="P:phosphorelay signal transduction system"/>
    <property type="evidence" value="ECO:0007669"/>
    <property type="project" value="InterPro"/>
</dbReference>
<dbReference type="Gene3D" id="3.40.50.2300">
    <property type="match status" value="1"/>
</dbReference>
<dbReference type="InterPro" id="IPR053866">
    <property type="entry name" value="PhyR_sigma2"/>
</dbReference>
<protein>
    <submittedName>
        <fullName evidence="4">Regulator</fullName>
    </submittedName>
</protein>
<dbReference type="Pfam" id="PF00072">
    <property type="entry name" value="Response_reg"/>
    <property type="match status" value="1"/>
</dbReference>
<feature type="modified residue" description="4-aspartylphosphate" evidence="2">
    <location>
        <position position="178"/>
    </location>
</feature>
<dbReference type="eggNOG" id="COG0784">
    <property type="taxonomic scope" value="Bacteria"/>
</dbReference>
<dbReference type="NCBIfam" id="NF006623">
    <property type="entry name" value="PRK09191.1"/>
    <property type="match status" value="1"/>
</dbReference>
<evidence type="ECO:0000256" key="1">
    <source>
        <dbReference type="ARBA" id="ARBA00022553"/>
    </source>
</evidence>
<proteinExistence type="predicted"/>
<keyword evidence="5" id="KW-1185">Reference proteome</keyword>
<accession>A0A252BUW4</accession>
<sequence length="249" mass="26805">MSESVRDGLIRALPYGRRYARALTGNQPEGDLLVAQSLRSMTSQLPTEGLTPLLQLYQAISRLYTVDEARRSTQGSGLSPSQRQLLLLTTLEEINVDIAARIIGLPHEVALQELESAQKQLHKGVQTSVLIIEDEPIIAMDIELLVMQCGHKVAGIAHTQADAIQLAAQTRPGLILADINLGPGGDGMAAVAEITANFKVPVIYVTAYPERLLTGEKLEPCFVITKPFDPLTLAVATYQAVSSVGVAQT</sequence>
<dbReference type="PANTHER" id="PTHR44591:SF3">
    <property type="entry name" value="RESPONSE REGULATORY DOMAIN-CONTAINING PROTEIN"/>
    <property type="match status" value="1"/>
</dbReference>
<dbReference type="SUPFAM" id="SSF52172">
    <property type="entry name" value="CheY-like"/>
    <property type="match status" value="1"/>
</dbReference>
<name>A0A252BUW4_9PROT</name>
<evidence type="ECO:0000259" key="3">
    <source>
        <dbReference type="PROSITE" id="PS50110"/>
    </source>
</evidence>
<dbReference type="AlphaFoldDB" id="A0A252BUW4"/>
<dbReference type="PANTHER" id="PTHR44591">
    <property type="entry name" value="STRESS RESPONSE REGULATOR PROTEIN 1"/>
    <property type="match status" value="1"/>
</dbReference>
<gene>
    <name evidence="4" type="ORF">HK26_00920</name>
</gene>
<reference evidence="5" key="1">
    <citation type="submission" date="2014-06" db="EMBL/GenBank/DDBJ databases">
        <authorList>
            <person name="Winans N.J."/>
            <person name="Newell P.D."/>
            <person name="Douglas A.E."/>
        </authorList>
    </citation>
    <scope>NUCLEOTIDE SEQUENCE [LARGE SCALE GENOMIC DNA]</scope>
</reference>
<dbReference type="SMART" id="SM00448">
    <property type="entry name" value="REC"/>
    <property type="match status" value="1"/>
</dbReference>
<dbReference type="OrthoDB" id="9786101at2"/>
<dbReference type="InterPro" id="IPR011006">
    <property type="entry name" value="CheY-like_superfamily"/>
</dbReference>
<dbReference type="InterPro" id="IPR050595">
    <property type="entry name" value="Bact_response_regulator"/>
</dbReference>
<dbReference type="CDD" id="cd17540">
    <property type="entry name" value="REC_PhyR"/>
    <property type="match status" value="1"/>
</dbReference>
<dbReference type="Gene3D" id="1.20.140.160">
    <property type="match status" value="1"/>
</dbReference>
<comment type="caution">
    <text evidence="4">The sequence shown here is derived from an EMBL/GenBank/DDBJ whole genome shotgun (WGS) entry which is preliminary data.</text>
</comment>
<dbReference type="EMBL" id="JOPJ01000010">
    <property type="protein sequence ID" value="OUJ12713.1"/>
    <property type="molecule type" value="Genomic_DNA"/>
</dbReference>
<evidence type="ECO:0000313" key="5">
    <source>
        <dbReference type="Proteomes" id="UP000194931"/>
    </source>
</evidence>
<dbReference type="PROSITE" id="PS50110">
    <property type="entry name" value="RESPONSE_REGULATORY"/>
    <property type="match status" value="1"/>
</dbReference>
<organism evidence="4 5">
    <name type="scientific">Acetobacter okinawensis</name>
    <dbReference type="NCBI Taxonomy" id="1076594"/>
    <lineage>
        <taxon>Bacteria</taxon>
        <taxon>Pseudomonadati</taxon>
        <taxon>Pseudomonadota</taxon>
        <taxon>Alphaproteobacteria</taxon>
        <taxon>Acetobacterales</taxon>
        <taxon>Acetobacteraceae</taxon>
        <taxon>Acetobacter</taxon>
    </lineage>
</organism>
<evidence type="ECO:0000256" key="2">
    <source>
        <dbReference type="PROSITE-ProRule" id="PRU00169"/>
    </source>
</evidence>
<dbReference type="RefSeq" id="WP_086639095.1">
    <property type="nucleotide sequence ID" value="NZ_JOPJ01000010.1"/>
</dbReference>
<dbReference type="STRING" id="1236501.GCA_000613865_02980"/>
<dbReference type="Proteomes" id="UP000194931">
    <property type="component" value="Unassembled WGS sequence"/>
</dbReference>
<feature type="domain" description="Response regulatory" evidence="3">
    <location>
        <begin position="128"/>
        <end position="241"/>
    </location>
</feature>
<dbReference type="InterPro" id="IPR001789">
    <property type="entry name" value="Sig_transdc_resp-reg_receiver"/>
</dbReference>
<evidence type="ECO:0000313" key="4">
    <source>
        <dbReference type="EMBL" id="OUJ12713.1"/>
    </source>
</evidence>
<keyword evidence="1 2" id="KW-0597">Phosphoprotein</keyword>